<feature type="binding site" description="axial binding residue" evidence="5">
    <location>
        <position position="449"/>
    </location>
    <ligand>
        <name>heme</name>
        <dbReference type="ChEBI" id="CHEBI:30413"/>
    </ligand>
    <ligandPart>
        <name>Fe</name>
        <dbReference type="ChEBI" id="CHEBI:18248"/>
    </ligandPart>
</feature>
<gene>
    <name evidence="8" type="ORF">A1O9_09265</name>
</gene>
<dbReference type="PANTHER" id="PTHR46300">
    <property type="entry name" value="P450, PUTATIVE (EUROFUNG)-RELATED-RELATED"/>
    <property type="match status" value="1"/>
</dbReference>
<organism evidence="8 9">
    <name type="scientific">Exophiala aquamarina CBS 119918</name>
    <dbReference type="NCBI Taxonomy" id="1182545"/>
    <lineage>
        <taxon>Eukaryota</taxon>
        <taxon>Fungi</taxon>
        <taxon>Dikarya</taxon>
        <taxon>Ascomycota</taxon>
        <taxon>Pezizomycotina</taxon>
        <taxon>Eurotiomycetes</taxon>
        <taxon>Chaetothyriomycetidae</taxon>
        <taxon>Chaetothyriales</taxon>
        <taxon>Herpotrichiellaceae</taxon>
        <taxon>Exophiala</taxon>
    </lineage>
</organism>
<keyword evidence="3 6" id="KW-0560">Oxidoreductase</keyword>
<dbReference type="Pfam" id="PF00067">
    <property type="entry name" value="p450"/>
    <property type="match status" value="1"/>
</dbReference>
<evidence type="ECO:0008006" key="10">
    <source>
        <dbReference type="Google" id="ProtNLM"/>
    </source>
</evidence>
<dbReference type="InterPro" id="IPR050364">
    <property type="entry name" value="Cytochrome_P450_fung"/>
</dbReference>
<dbReference type="OrthoDB" id="2789670at2759"/>
<dbReference type="SUPFAM" id="SSF48264">
    <property type="entry name" value="Cytochrome P450"/>
    <property type="match status" value="1"/>
</dbReference>
<dbReference type="PRINTS" id="PR00385">
    <property type="entry name" value="P450"/>
</dbReference>
<evidence type="ECO:0000256" key="7">
    <source>
        <dbReference type="SAM" id="Phobius"/>
    </source>
</evidence>
<evidence type="ECO:0000256" key="1">
    <source>
        <dbReference type="ARBA" id="ARBA00010617"/>
    </source>
</evidence>
<dbReference type="PROSITE" id="PS00086">
    <property type="entry name" value="CYTOCHROME_P450"/>
    <property type="match status" value="1"/>
</dbReference>
<accession>A0A072P6D3</accession>
<evidence type="ECO:0000256" key="6">
    <source>
        <dbReference type="RuleBase" id="RU000461"/>
    </source>
</evidence>
<comment type="cofactor">
    <cofactor evidence="5">
        <name>heme</name>
        <dbReference type="ChEBI" id="CHEBI:30413"/>
    </cofactor>
</comment>
<dbReference type="HOGENOM" id="CLU_001570_2_3_1"/>
<dbReference type="VEuPathDB" id="FungiDB:A1O9_09265"/>
<dbReference type="AlphaFoldDB" id="A0A072P6D3"/>
<dbReference type="GO" id="GO:0004497">
    <property type="term" value="F:monooxygenase activity"/>
    <property type="evidence" value="ECO:0007669"/>
    <property type="project" value="UniProtKB-KW"/>
</dbReference>
<evidence type="ECO:0000313" key="8">
    <source>
        <dbReference type="EMBL" id="KEF54823.1"/>
    </source>
</evidence>
<protein>
    <recommendedName>
        <fullName evidence="10">Cytochrome P450 oxidoreductase</fullName>
    </recommendedName>
</protein>
<dbReference type="GO" id="GO:0016705">
    <property type="term" value="F:oxidoreductase activity, acting on paired donors, with incorporation or reduction of molecular oxygen"/>
    <property type="evidence" value="ECO:0007669"/>
    <property type="project" value="InterPro"/>
</dbReference>
<dbReference type="InterPro" id="IPR036396">
    <property type="entry name" value="Cyt_P450_sf"/>
</dbReference>
<dbReference type="Gene3D" id="1.10.630.10">
    <property type="entry name" value="Cytochrome P450"/>
    <property type="match status" value="1"/>
</dbReference>
<dbReference type="RefSeq" id="XP_013257413.1">
    <property type="nucleotide sequence ID" value="XM_013401959.1"/>
</dbReference>
<evidence type="ECO:0000256" key="4">
    <source>
        <dbReference type="ARBA" id="ARBA00023004"/>
    </source>
</evidence>
<feature type="transmembrane region" description="Helical" evidence="7">
    <location>
        <begin position="20"/>
        <end position="36"/>
    </location>
</feature>
<dbReference type="PANTHER" id="PTHR46300:SF5">
    <property type="entry name" value="CYTOCHROME P450"/>
    <property type="match status" value="1"/>
</dbReference>
<keyword evidence="9" id="KW-1185">Reference proteome</keyword>
<sequence>MLTSMTAVSSSMETVDTKTAIYAVGAFIVLTAWLILRKRTSNLPNGPRGLPLFGNMFSMKDGTLLHLKLTEWAHKYGDFYSFMMGRSPVIVLNSPQAINDLFVKRGSKYSSRPKASNQASIITQNARIVAIPYGEQWRKHRKVYHELLNMQNAKIFLPYQEYESRRTLKNLLDEPAGFWREVTRYSASVTFSLLLGCRFDSADTAIPQEINKRMLMMFKGIRPGAWLVDWVPFLDYLPDALAPWRASAVDLRNQIMPFFLIFYNAMKERIRRNTAPDCFLARLLKQEGSVFDESEPPHIIATTMAAGTDTTATTLQWFFKAAILFPDAVRKAQEEIYRVVGPDRLPNWEDRPNLPYLAALLDETHRWATATPLAFIHATSEADVYRGKDIPRGAIVYSNVYAVHNDPHIFARPEEWIPERFLPKSDKRAAPEANHAGTHYAFGAGRRECPGRHVADASLYIVISRILWAYDIVGNPKKPPPRGYCKPHDCHPAQDHELNSSLAGAFPVFGPARFEATLKPRSETAIRLIREEAEINRPAEMEDSTVYDKLVAQLLSDP</sequence>
<dbReference type="EMBL" id="AMGV01000009">
    <property type="protein sequence ID" value="KEF54823.1"/>
    <property type="molecule type" value="Genomic_DNA"/>
</dbReference>
<keyword evidence="5 6" id="KW-0349">Heme</keyword>
<dbReference type="Proteomes" id="UP000027920">
    <property type="component" value="Unassembled WGS sequence"/>
</dbReference>
<dbReference type="InterPro" id="IPR017972">
    <property type="entry name" value="Cyt_P450_CS"/>
</dbReference>
<comment type="similarity">
    <text evidence="1 6">Belongs to the cytochrome P450 family.</text>
</comment>
<dbReference type="GO" id="GO:0005506">
    <property type="term" value="F:iron ion binding"/>
    <property type="evidence" value="ECO:0007669"/>
    <property type="project" value="InterPro"/>
</dbReference>
<dbReference type="PRINTS" id="PR00463">
    <property type="entry name" value="EP450I"/>
</dbReference>
<evidence type="ECO:0000256" key="5">
    <source>
        <dbReference type="PIRSR" id="PIRSR602401-1"/>
    </source>
</evidence>
<dbReference type="GeneID" id="25284175"/>
<dbReference type="InterPro" id="IPR002401">
    <property type="entry name" value="Cyt_P450_E_grp-I"/>
</dbReference>
<evidence type="ECO:0000256" key="3">
    <source>
        <dbReference type="ARBA" id="ARBA00023002"/>
    </source>
</evidence>
<keyword evidence="7" id="KW-0472">Membrane</keyword>
<dbReference type="GO" id="GO:0020037">
    <property type="term" value="F:heme binding"/>
    <property type="evidence" value="ECO:0007669"/>
    <property type="project" value="InterPro"/>
</dbReference>
<keyword evidence="6" id="KW-0503">Monooxygenase</keyword>
<evidence type="ECO:0000313" key="9">
    <source>
        <dbReference type="Proteomes" id="UP000027920"/>
    </source>
</evidence>
<reference evidence="8 9" key="1">
    <citation type="submission" date="2013-03" db="EMBL/GenBank/DDBJ databases">
        <title>The Genome Sequence of Exophiala aquamarina CBS 119918.</title>
        <authorList>
            <consortium name="The Broad Institute Genomics Platform"/>
            <person name="Cuomo C."/>
            <person name="de Hoog S."/>
            <person name="Gorbushina A."/>
            <person name="Walker B."/>
            <person name="Young S.K."/>
            <person name="Zeng Q."/>
            <person name="Gargeya S."/>
            <person name="Fitzgerald M."/>
            <person name="Haas B."/>
            <person name="Abouelleil A."/>
            <person name="Allen A.W."/>
            <person name="Alvarado L."/>
            <person name="Arachchi H.M."/>
            <person name="Berlin A.M."/>
            <person name="Chapman S.B."/>
            <person name="Gainer-Dewar J."/>
            <person name="Goldberg J."/>
            <person name="Griggs A."/>
            <person name="Gujja S."/>
            <person name="Hansen M."/>
            <person name="Howarth C."/>
            <person name="Imamovic A."/>
            <person name="Ireland A."/>
            <person name="Larimer J."/>
            <person name="McCowan C."/>
            <person name="Murphy C."/>
            <person name="Pearson M."/>
            <person name="Poon T.W."/>
            <person name="Priest M."/>
            <person name="Roberts A."/>
            <person name="Saif S."/>
            <person name="Shea T."/>
            <person name="Sisk P."/>
            <person name="Sykes S."/>
            <person name="Wortman J."/>
            <person name="Nusbaum C."/>
            <person name="Birren B."/>
        </authorList>
    </citation>
    <scope>NUCLEOTIDE SEQUENCE [LARGE SCALE GENOMIC DNA]</scope>
    <source>
        <strain evidence="8 9">CBS 119918</strain>
    </source>
</reference>
<keyword evidence="2 5" id="KW-0479">Metal-binding</keyword>
<dbReference type="InterPro" id="IPR001128">
    <property type="entry name" value="Cyt_P450"/>
</dbReference>
<dbReference type="CDD" id="cd11065">
    <property type="entry name" value="CYP64-like"/>
    <property type="match status" value="1"/>
</dbReference>
<keyword evidence="4 5" id="KW-0408">Iron</keyword>
<keyword evidence="7" id="KW-1133">Transmembrane helix</keyword>
<keyword evidence="7" id="KW-0812">Transmembrane</keyword>
<comment type="caution">
    <text evidence="8">The sequence shown here is derived from an EMBL/GenBank/DDBJ whole genome shotgun (WGS) entry which is preliminary data.</text>
</comment>
<dbReference type="STRING" id="1182545.A0A072P6D3"/>
<evidence type="ECO:0000256" key="2">
    <source>
        <dbReference type="ARBA" id="ARBA00022723"/>
    </source>
</evidence>
<name>A0A072P6D3_9EURO</name>
<proteinExistence type="inferred from homology"/>